<organism evidence="2 3">
    <name type="scientific">Sporolactobacillus nakayamae</name>
    <dbReference type="NCBI Taxonomy" id="269670"/>
    <lineage>
        <taxon>Bacteria</taxon>
        <taxon>Bacillati</taxon>
        <taxon>Bacillota</taxon>
        <taxon>Bacilli</taxon>
        <taxon>Bacillales</taxon>
        <taxon>Sporolactobacillaceae</taxon>
        <taxon>Sporolactobacillus</taxon>
    </lineage>
</organism>
<dbReference type="RefSeq" id="WP_245734343.1">
    <property type="nucleotide sequence ID" value="NZ_FOOY01000037.1"/>
</dbReference>
<feature type="chain" id="PRO_5038499673" evidence="1">
    <location>
        <begin position="23"/>
        <end position="300"/>
    </location>
</feature>
<feature type="signal peptide" evidence="1">
    <location>
        <begin position="1"/>
        <end position="22"/>
    </location>
</feature>
<accession>A0A1I2WA92</accession>
<keyword evidence="3" id="KW-1185">Reference proteome</keyword>
<evidence type="ECO:0000313" key="2">
    <source>
        <dbReference type="EMBL" id="SFG97537.1"/>
    </source>
</evidence>
<protein>
    <submittedName>
        <fullName evidence="2">Uncharacterized protein YpuA, DUF1002 family</fullName>
    </submittedName>
</protein>
<gene>
    <name evidence="2" type="ORF">SAMN02982927_03439</name>
</gene>
<proteinExistence type="predicted"/>
<dbReference type="Pfam" id="PF06207">
    <property type="entry name" value="DUF1002"/>
    <property type="match status" value="1"/>
</dbReference>
<dbReference type="Proteomes" id="UP000198752">
    <property type="component" value="Unassembled WGS sequence"/>
</dbReference>
<keyword evidence="1" id="KW-0732">Signal</keyword>
<dbReference type="InterPro" id="IPR009343">
    <property type="entry name" value="DUF1002"/>
</dbReference>
<dbReference type="EMBL" id="FOOY01000037">
    <property type="protein sequence ID" value="SFG97537.1"/>
    <property type="molecule type" value="Genomic_DNA"/>
</dbReference>
<name>A0A1I2WA92_9BACL</name>
<dbReference type="AlphaFoldDB" id="A0A1I2WA92"/>
<reference evidence="3" key="1">
    <citation type="submission" date="2016-10" db="EMBL/GenBank/DDBJ databases">
        <authorList>
            <person name="Varghese N."/>
            <person name="Submissions S."/>
        </authorList>
    </citation>
    <scope>NUCLEOTIDE SEQUENCE [LARGE SCALE GENOMIC DNA]</scope>
    <source>
        <strain evidence="3">ATCC 700379</strain>
    </source>
</reference>
<sequence length="300" mass="31937">MMKFGKASMLVFAGILALSAFAPTKASADAATGDVVVTLGANLTADQRQSILNEMDVNSNTAQIITVNNSEEHKYLDKYLSQAQIGTRAISSSKITIGKSGSGLTASTHNITYVSKDMYINALATAGVKDADVYVTAPFPVSGTAALTGLIKAYEAKTGEVIPEAKKQVANEEVVTTAELANKDGVGKEKAADLVTAIKNNLAKNKPESRADVEQAVRDAANQVNVKLSDADIQKLVDLFDKMRTLHIDWGQVGNQMQQLKDKVNQLANSGETKGFLAKVFKAIGDFFSAIFNAIASLFQ</sequence>
<dbReference type="STRING" id="269670.SAMN02982927_03439"/>
<evidence type="ECO:0000313" key="3">
    <source>
        <dbReference type="Proteomes" id="UP000198752"/>
    </source>
</evidence>
<evidence type="ECO:0000256" key="1">
    <source>
        <dbReference type="SAM" id="SignalP"/>
    </source>
</evidence>